<evidence type="ECO:0000313" key="1">
    <source>
        <dbReference type="EMBL" id="NWC17184.1"/>
    </source>
</evidence>
<dbReference type="Proteomes" id="UP000517547">
    <property type="component" value="Unassembled WGS sequence"/>
</dbReference>
<reference evidence="1 2" key="1">
    <citation type="submission" date="2020-04" db="EMBL/GenBank/DDBJ databases">
        <title>Molecular characterization of pseudomonads from Agaricus bisporus reveal novel blotch 2 pathogens in Western Europe.</title>
        <authorList>
            <person name="Taparia T."/>
            <person name="Krijger M."/>
            <person name="Haynes E."/>
            <person name="Elpinstone J.G."/>
            <person name="Noble R."/>
            <person name="Van Der Wolf J."/>
        </authorList>
    </citation>
    <scope>NUCLEOTIDE SEQUENCE [LARGE SCALE GENOMIC DNA]</scope>
    <source>
        <strain evidence="1 2">IPO3738</strain>
    </source>
</reference>
<sequence length="171" mass="18725">MKKVWMVLLWVVVLTGCGHKQIEYTPRPVSGMDRQQAIDIVEQVFYEDFSKGRPQSVQVTEQFIALSDGTVSNGTTYGTAAPLGNGAVAVGSSTVTTKERGQRLYFSSISSVSLYQSNVRTGRYAVIIRAAEGGQVRTVRTLSLEKAQRFVDALEYLRIGAGKVMSKNTLP</sequence>
<dbReference type="AlphaFoldDB" id="A0A7Y7Y3I2"/>
<gene>
    <name evidence="1" type="ORF">HX845_26245</name>
</gene>
<dbReference type="PROSITE" id="PS51257">
    <property type="entry name" value="PROKAR_LIPOPROTEIN"/>
    <property type="match status" value="1"/>
</dbReference>
<evidence type="ECO:0000313" key="2">
    <source>
        <dbReference type="Proteomes" id="UP000517547"/>
    </source>
</evidence>
<proteinExistence type="predicted"/>
<comment type="caution">
    <text evidence="1">The sequence shown here is derived from an EMBL/GenBank/DDBJ whole genome shotgun (WGS) entry which is preliminary data.</text>
</comment>
<protein>
    <recommendedName>
        <fullName evidence="3">Lipoprotein</fullName>
    </recommendedName>
</protein>
<name>A0A7Y7Y3I2_9PSED</name>
<dbReference type="RefSeq" id="WP_017123681.1">
    <property type="nucleotide sequence ID" value="NZ_JACAQE010000009.1"/>
</dbReference>
<accession>A0A7Y7Y3I2</accession>
<dbReference type="EMBL" id="JACAQE010000009">
    <property type="protein sequence ID" value="NWC17184.1"/>
    <property type="molecule type" value="Genomic_DNA"/>
</dbReference>
<organism evidence="1 2">
    <name type="scientific">Pseudomonas gingeri</name>
    <dbReference type="NCBI Taxonomy" id="117681"/>
    <lineage>
        <taxon>Bacteria</taxon>
        <taxon>Pseudomonadati</taxon>
        <taxon>Pseudomonadota</taxon>
        <taxon>Gammaproteobacteria</taxon>
        <taxon>Pseudomonadales</taxon>
        <taxon>Pseudomonadaceae</taxon>
        <taxon>Pseudomonas</taxon>
    </lineage>
</organism>
<evidence type="ECO:0008006" key="3">
    <source>
        <dbReference type="Google" id="ProtNLM"/>
    </source>
</evidence>